<dbReference type="EMBL" id="RBPY01000129">
    <property type="protein sequence ID" value="RMO74732.1"/>
    <property type="molecule type" value="Genomic_DNA"/>
</dbReference>
<reference evidence="1 2" key="1">
    <citation type="submission" date="2018-08" db="EMBL/GenBank/DDBJ databases">
        <title>Recombination of ecologically and evolutionarily significant loci maintains genetic cohesion in the Pseudomonas syringae species complex.</title>
        <authorList>
            <person name="Dillon M."/>
            <person name="Thakur S."/>
            <person name="Almeida R.N.D."/>
            <person name="Weir B.S."/>
            <person name="Guttman D.S."/>
        </authorList>
    </citation>
    <scope>NUCLEOTIDE SEQUENCE [LARGE SCALE GENOMIC DNA]</scope>
    <source>
        <strain evidence="1 2">ICMP 2732</strain>
    </source>
</reference>
<dbReference type="Proteomes" id="UP000281350">
    <property type="component" value="Unassembled WGS sequence"/>
</dbReference>
<sequence length="441" mass="50749">MVARSYGVWLHYPAQMRGIADVVLPLAGKAVVVQRKIMATEKTFMEESTAPGTGAGFDYQFHYFLYRLLNMKKGQSIGLEIKDDVHTDMDNDVQLLFQLKHTIQTQAGGSPIALTELDSDLWKTLYNWARVISDPKDERAGKADQLKFVMRTEFHLVSNKSESTSNKFMQLLNTCNEYPSSENLKTVIDCMEGLASSTKDTTIKGYIDTVLGLQLHVREEFLKRIFFQLAEVAIVQKIKDSLLEKFVHPEKIDSTYYRLHGLIRDDNYFSILAGKLTAIKFDDFAMRYRKVISPGEKQSLSRPSFQPVLPKNLLDQRFIKQLLAVEDFPDTDMERITTLSTHRVRMARRLEVWVQGGDVVSDEVQALHDDVTVRWGNRHHKAFRKCHPDKINERALDIVDAMREETYRLGEDDLNTEESNGELYVLSEQHAIGWHPDWKTL</sequence>
<comment type="caution">
    <text evidence="1">The sequence shown here is derived from an EMBL/GenBank/DDBJ whole genome shotgun (WGS) entry which is preliminary data.</text>
</comment>
<proteinExistence type="predicted"/>
<organism evidence="1 2">
    <name type="scientific">Pseudomonas syringae pv. primulae</name>
    <dbReference type="NCBI Taxonomy" id="251707"/>
    <lineage>
        <taxon>Bacteria</taxon>
        <taxon>Pseudomonadati</taxon>
        <taxon>Pseudomonadota</taxon>
        <taxon>Gammaproteobacteria</taxon>
        <taxon>Pseudomonadales</taxon>
        <taxon>Pseudomonadaceae</taxon>
        <taxon>Pseudomonas</taxon>
    </lineage>
</organism>
<name>A0A3M3XXK2_9PSED</name>
<accession>A0A3M3XXK2</accession>
<protein>
    <recommendedName>
        <fullName evidence="3">CD-NTase associated protein 4-like DNA endonuclease domain-containing protein</fullName>
    </recommendedName>
</protein>
<evidence type="ECO:0000313" key="1">
    <source>
        <dbReference type="EMBL" id="RMO74732.1"/>
    </source>
</evidence>
<evidence type="ECO:0000313" key="2">
    <source>
        <dbReference type="Proteomes" id="UP000281350"/>
    </source>
</evidence>
<gene>
    <name evidence="1" type="ORF">ALQ36_01825</name>
</gene>
<dbReference type="AlphaFoldDB" id="A0A3M3XXK2"/>
<evidence type="ECO:0008006" key="3">
    <source>
        <dbReference type="Google" id="ProtNLM"/>
    </source>
</evidence>